<reference evidence="1" key="1">
    <citation type="submission" date="2017-07" db="EMBL/GenBank/DDBJ databases">
        <title>Taro Niue Genome Assembly and Annotation.</title>
        <authorList>
            <person name="Atibalentja N."/>
            <person name="Keating K."/>
            <person name="Fields C.J."/>
        </authorList>
    </citation>
    <scope>NUCLEOTIDE SEQUENCE</scope>
    <source>
        <strain evidence="1">Niue_2</strain>
        <tissue evidence="1">Leaf</tissue>
    </source>
</reference>
<gene>
    <name evidence="1" type="ORF">Taro_033825</name>
</gene>
<keyword evidence="2" id="KW-1185">Reference proteome</keyword>
<comment type="caution">
    <text evidence="1">The sequence shown here is derived from an EMBL/GenBank/DDBJ whole genome shotgun (WGS) entry which is preliminary data.</text>
</comment>
<name>A0A843W160_COLES</name>
<protein>
    <submittedName>
        <fullName evidence="1">Uncharacterized protein</fullName>
    </submittedName>
</protein>
<organism evidence="1 2">
    <name type="scientific">Colocasia esculenta</name>
    <name type="common">Wild taro</name>
    <name type="synonym">Arum esculentum</name>
    <dbReference type="NCBI Taxonomy" id="4460"/>
    <lineage>
        <taxon>Eukaryota</taxon>
        <taxon>Viridiplantae</taxon>
        <taxon>Streptophyta</taxon>
        <taxon>Embryophyta</taxon>
        <taxon>Tracheophyta</taxon>
        <taxon>Spermatophyta</taxon>
        <taxon>Magnoliopsida</taxon>
        <taxon>Liliopsida</taxon>
        <taxon>Araceae</taxon>
        <taxon>Aroideae</taxon>
        <taxon>Colocasieae</taxon>
        <taxon>Colocasia</taxon>
    </lineage>
</organism>
<evidence type="ECO:0000313" key="1">
    <source>
        <dbReference type="EMBL" id="MQM01077.1"/>
    </source>
</evidence>
<feature type="non-terminal residue" evidence="1">
    <location>
        <position position="1"/>
    </location>
</feature>
<dbReference type="EMBL" id="NMUH01002615">
    <property type="protein sequence ID" value="MQM01077.1"/>
    <property type="molecule type" value="Genomic_DNA"/>
</dbReference>
<proteinExistence type="predicted"/>
<evidence type="ECO:0000313" key="2">
    <source>
        <dbReference type="Proteomes" id="UP000652761"/>
    </source>
</evidence>
<sequence length="278" mass="30109">GLRVCGYETERLFLCCVVRSRFDLSEVCPGVGTVVTAVVACGVPEWWHSFGYGWYLYPVWVFARVVKLGGPPGWAQSAHRYFACEHDRGVHRALNATALVVAFLLLPLSIDICMRAKCRALGGLLTSGSLEKLSSAGGGCSAGFLVIRGSGGVLGVFSPRGRRAEQGKCLEFVFFVKSRFDPSEVCPGVGTIVTAVVACGVPEWWHSFGYGWYLYPVWVMICDELAIVASPAILCVASNILWLGIKDQLLVSSPVTHILRLACEAYSLGSDLLVRLIA</sequence>
<dbReference type="Proteomes" id="UP000652761">
    <property type="component" value="Unassembled WGS sequence"/>
</dbReference>
<dbReference type="AlphaFoldDB" id="A0A843W160"/>
<accession>A0A843W160</accession>